<comment type="caution">
    <text evidence="3">The sequence shown here is derived from an EMBL/GenBank/DDBJ whole genome shotgun (WGS) entry which is preliminary data.</text>
</comment>
<evidence type="ECO:0000313" key="3">
    <source>
        <dbReference type="EMBL" id="OMP14077.1"/>
    </source>
</evidence>
<organism evidence="3 4">
    <name type="scientific">Corchorus olitorius</name>
    <dbReference type="NCBI Taxonomy" id="93759"/>
    <lineage>
        <taxon>Eukaryota</taxon>
        <taxon>Viridiplantae</taxon>
        <taxon>Streptophyta</taxon>
        <taxon>Embryophyta</taxon>
        <taxon>Tracheophyta</taxon>
        <taxon>Spermatophyta</taxon>
        <taxon>Magnoliopsida</taxon>
        <taxon>eudicotyledons</taxon>
        <taxon>Gunneridae</taxon>
        <taxon>Pentapetalae</taxon>
        <taxon>rosids</taxon>
        <taxon>malvids</taxon>
        <taxon>Malvales</taxon>
        <taxon>Malvaceae</taxon>
        <taxon>Grewioideae</taxon>
        <taxon>Apeibeae</taxon>
        <taxon>Corchorus</taxon>
    </lineage>
</organism>
<dbReference type="PANTHER" id="PTHR10783">
    <property type="entry name" value="XENOTROPIC AND POLYTROPIC RETROVIRUS RECEPTOR 1-RELATED"/>
    <property type="match status" value="1"/>
</dbReference>
<dbReference type="Pfam" id="PF03105">
    <property type="entry name" value="SPX"/>
    <property type="match status" value="1"/>
</dbReference>
<accession>A0A1R3L445</accession>
<dbReference type="GO" id="GO:0000822">
    <property type="term" value="F:inositol hexakisphosphate binding"/>
    <property type="evidence" value="ECO:0007669"/>
    <property type="project" value="TreeGrafter"/>
</dbReference>
<keyword evidence="1" id="KW-0812">Transmembrane</keyword>
<dbReference type="Proteomes" id="UP000187203">
    <property type="component" value="Unassembled WGS sequence"/>
</dbReference>
<protein>
    <recommendedName>
        <fullName evidence="2">SPX domain-containing protein</fullName>
    </recommendedName>
</protein>
<dbReference type="GO" id="GO:0016036">
    <property type="term" value="P:cellular response to phosphate starvation"/>
    <property type="evidence" value="ECO:0007669"/>
    <property type="project" value="TreeGrafter"/>
</dbReference>
<dbReference type="GO" id="GO:0006817">
    <property type="term" value="P:phosphate ion transport"/>
    <property type="evidence" value="ECO:0007669"/>
    <property type="project" value="TreeGrafter"/>
</dbReference>
<dbReference type="AlphaFoldDB" id="A0A1R3L445"/>
<feature type="domain" description="SPX" evidence="2">
    <location>
        <begin position="1"/>
        <end position="61"/>
    </location>
</feature>
<dbReference type="InterPro" id="IPR004331">
    <property type="entry name" value="SPX_dom"/>
</dbReference>
<dbReference type="PANTHER" id="PTHR10783:SF91">
    <property type="entry name" value="PHOSPHATE TRANSPORTER PHO1 HOMOLOG 7-LIKE"/>
    <property type="match status" value="1"/>
</dbReference>
<feature type="transmembrane region" description="Helical" evidence="1">
    <location>
        <begin position="88"/>
        <end position="105"/>
    </location>
</feature>
<evidence type="ECO:0000313" key="4">
    <source>
        <dbReference type="Proteomes" id="UP000187203"/>
    </source>
</evidence>
<dbReference type="GO" id="GO:0005886">
    <property type="term" value="C:plasma membrane"/>
    <property type="evidence" value="ECO:0007669"/>
    <property type="project" value="TreeGrafter"/>
</dbReference>
<keyword evidence="1" id="KW-1133">Transmembrane helix</keyword>
<sequence length="126" mass="15172">MNFTRENLKKIQNQLKKAFIEFYYKLRLLKNYSFLNVLAFSKIMKKYDKVTKLMERVEATFIKYFSNSNRSKGMNKLRPRTKKERHRISFSTVALTLALILLIRARDILSKAGRVQYMESMFPLYR</sequence>
<dbReference type="OrthoDB" id="9970435at2759"/>
<gene>
    <name evidence="3" type="ORF">COLO4_00332</name>
</gene>
<name>A0A1R3L445_9ROSI</name>
<evidence type="ECO:0000259" key="2">
    <source>
        <dbReference type="PROSITE" id="PS51382"/>
    </source>
</evidence>
<proteinExistence type="predicted"/>
<keyword evidence="4" id="KW-1185">Reference proteome</keyword>
<dbReference type="EMBL" id="AWUE01002163">
    <property type="protein sequence ID" value="OMP14077.1"/>
    <property type="molecule type" value="Genomic_DNA"/>
</dbReference>
<keyword evidence="1" id="KW-0472">Membrane</keyword>
<evidence type="ECO:0000256" key="1">
    <source>
        <dbReference type="SAM" id="Phobius"/>
    </source>
</evidence>
<dbReference type="GO" id="GO:0005802">
    <property type="term" value="C:trans-Golgi network"/>
    <property type="evidence" value="ECO:0007669"/>
    <property type="project" value="TreeGrafter"/>
</dbReference>
<reference evidence="4" key="1">
    <citation type="submission" date="2013-09" db="EMBL/GenBank/DDBJ databases">
        <title>Corchorus olitorius genome sequencing.</title>
        <authorList>
            <person name="Alam M."/>
            <person name="Haque M.S."/>
            <person name="Islam M.S."/>
            <person name="Emdad E.M."/>
            <person name="Islam M.M."/>
            <person name="Ahmed B."/>
            <person name="Halim A."/>
            <person name="Hossen Q.M.M."/>
            <person name="Hossain M.Z."/>
            <person name="Ahmed R."/>
            <person name="Khan M.M."/>
            <person name="Islam R."/>
            <person name="Rashid M.M."/>
            <person name="Khan S.A."/>
            <person name="Rahman M.S."/>
            <person name="Alam M."/>
            <person name="Yahiya A.S."/>
            <person name="Khan M.S."/>
            <person name="Azam M.S."/>
            <person name="Haque T."/>
            <person name="Lashkar M.Z.H."/>
            <person name="Akhand A.I."/>
            <person name="Morshed G."/>
            <person name="Roy S."/>
            <person name="Uddin K.S."/>
            <person name="Rabeya T."/>
            <person name="Hossain A.S."/>
            <person name="Chowdhury A."/>
            <person name="Snigdha A.R."/>
            <person name="Mortoza M.S."/>
            <person name="Matin S.A."/>
            <person name="Hoque S.M.E."/>
            <person name="Islam M.K."/>
            <person name="Roy D.K."/>
            <person name="Haider R."/>
            <person name="Moosa M.M."/>
            <person name="Elias S.M."/>
            <person name="Hasan A.M."/>
            <person name="Jahan S."/>
            <person name="Shafiuddin M."/>
            <person name="Mahmood N."/>
            <person name="Shommy N.S."/>
        </authorList>
    </citation>
    <scope>NUCLEOTIDE SEQUENCE [LARGE SCALE GENOMIC DNA]</scope>
    <source>
        <strain evidence="4">cv. O-4</strain>
    </source>
</reference>
<dbReference type="PROSITE" id="PS51382">
    <property type="entry name" value="SPX"/>
    <property type="match status" value="1"/>
</dbReference>